<organism evidence="3 4">
    <name type="scientific">Dorea longicatena DSM 13814</name>
    <dbReference type="NCBI Taxonomy" id="411462"/>
    <lineage>
        <taxon>Bacteria</taxon>
        <taxon>Bacillati</taxon>
        <taxon>Bacillota</taxon>
        <taxon>Clostridia</taxon>
        <taxon>Lachnospirales</taxon>
        <taxon>Lachnospiraceae</taxon>
        <taxon>Dorea</taxon>
    </lineage>
</organism>
<comment type="caution">
    <text evidence="3">The sequence shown here is derived from an EMBL/GenBank/DDBJ whole genome shotgun (WGS) entry which is preliminary data.</text>
</comment>
<dbReference type="SMART" id="SM00530">
    <property type="entry name" value="HTH_XRE"/>
    <property type="match status" value="1"/>
</dbReference>
<evidence type="ECO:0000256" key="1">
    <source>
        <dbReference type="ARBA" id="ARBA00023125"/>
    </source>
</evidence>
<dbReference type="eggNOG" id="COG1476">
    <property type="taxonomic scope" value="Bacteria"/>
</dbReference>
<dbReference type="Pfam" id="PF01381">
    <property type="entry name" value="HTH_3"/>
    <property type="match status" value="1"/>
</dbReference>
<gene>
    <name evidence="3" type="ORF">DORLON_01117</name>
</gene>
<dbReference type="CDD" id="cd00093">
    <property type="entry name" value="HTH_XRE"/>
    <property type="match status" value="1"/>
</dbReference>
<proteinExistence type="predicted"/>
<name>A6BFP5_9FIRM</name>
<keyword evidence="1 3" id="KW-0238">DNA-binding</keyword>
<dbReference type="InterPro" id="IPR001387">
    <property type="entry name" value="Cro/C1-type_HTH"/>
</dbReference>
<dbReference type="Gene3D" id="1.10.260.40">
    <property type="entry name" value="lambda repressor-like DNA-binding domains"/>
    <property type="match status" value="1"/>
</dbReference>
<dbReference type="GO" id="GO:0003677">
    <property type="term" value="F:DNA binding"/>
    <property type="evidence" value="ECO:0007669"/>
    <property type="project" value="UniProtKB-KW"/>
</dbReference>
<feature type="domain" description="HTH cro/C1-type" evidence="2">
    <location>
        <begin position="11"/>
        <end position="65"/>
    </location>
</feature>
<reference evidence="3 4" key="2">
    <citation type="submission" date="2007-04" db="EMBL/GenBank/DDBJ databases">
        <title>Draft genome sequence of Dorea longicatena (DSM 13814).</title>
        <authorList>
            <person name="Sudarsanam P."/>
            <person name="Ley R."/>
            <person name="Guruge J."/>
            <person name="Turnbaugh P.J."/>
            <person name="Mahowald M."/>
            <person name="Liep D."/>
            <person name="Gordon J."/>
        </authorList>
    </citation>
    <scope>NUCLEOTIDE SEQUENCE [LARGE SCALE GENOMIC DNA]</scope>
    <source>
        <strain evidence="3 4">DSM 13814</strain>
    </source>
</reference>
<evidence type="ECO:0000259" key="2">
    <source>
        <dbReference type="PROSITE" id="PS50943"/>
    </source>
</evidence>
<dbReference type="SUPFAM" id="SSF47413">
    <property type="entry name" value="lambda repressor-like DNA-binding domains"/>
    <property type="match status" value="1"/>
</dbReference>
<dbReference type="PROSITE" id="PS50943">
    <property type="entry name" value="HTH_CROC1"/>
    <property type="match status" value="1"/>
</dbReference>
<protein>
    <submittedName>
        <fullName evidence="3">DNA-binding helix-turn-helix protein</fullName>
    </submittedName>
</protein>
<accession>A6BFP5</accession>
<dbReference type="PANTHER" id="PTHR46558:SF4">
    <property type="entry name" value="DNA-BIDING PHAGE PROTEIN"/>
    <property type="match status" value="1"/>
</dbReference>
<dbReference type="HOGENOM" id="CLU_066192_44_1_9"/>
<dbReference type="InterPro" id="IPR010982">
    <property type="entry name" value="Lambda_DNA-bd_dom_sf"/>
</dbReference>
<dbReference type="EMBL" id="AAXB02000004">
    <property type="protein sequence ID" value="EDM63451.1"/>
    <property type="molecule type" value="Genomic_DNA"/>
</dbReference>
<evidence type="ECO:0000313" key="4">
    <source>
        <dbReference type="Proteomes" id="UP000004016"/>
    </source>
</evidence>
<sequence length="77" mass="8946">MQGGVFLKNKVEQLRKERGLNQDDFAKMLRVSRQTISSIETGKYNPSLELAFAISDFFGKRIEEIFIYERGAENEKE</sequence>
<dbReference type="PANTHER" id="PTHR46558">
    <property type="entry name" value="TRACRIPTIONAL REGULATORY PROTEIN-RELATED-RELATED"/>
    <property type="match status" value="1"/>
</dbReference>
<dbReference type="Proteomes" id="UP000004016">
    <property type="component" value="Unassembled WGS sequence"/>
</dbReference>
<evidence type="ECO:0000313" key="3">
    <source>
        <dbReference type="EMBL" id="EDM63451.1"/>
    </source>
</evidence>
<dbReference type="AlphaFoldDB" id="A6BFP5"/>
<reference evidence="3 4" key="1">
    <citation type="submission" date="2007-03" db="EMBL/GenBank/DDBJ databases">
        <authorList>
            <person name="Fulton L."/>
            <person name="Clifton S."/>
            <person name="Fulton B."/>
            <person name="Xu J."/>
            <person name="Minx P."/>
            <person name="Pepin K.H."/>
            <person name="Johnson M."/>
            <person name="Thiruvilangam P."/>
            <person name="Bhonagiri V."/>
            <person name="Nash W.E."/>
            <person name="Mardis E.R."/>
            <person name="Wilson R.K."/>
        </authorList>
    </citation>
    <scope>NUCLEOTIDE SEQUENCE [LARGE SCALE GENOMIC DNA]</scope>
    <source>
        <strain evidence="3 4">DSM 13814</strain>
    </source>
</reference>